<keyword evidence="10" id="KW-1185">Reference proteome</keyword>
<evidence type="ECO:0000256" key="1">
    <source>
        <dbReference type="ARBA" id="ARBA00004173"/>
    </source>
</evidence>
<evidence type="ECO:0000313" key="10">
    <source>
        <dbReference type="Proteomes" id="UP000291343"/>
    </source>
</evidence>
<dbReference type="Proteomes" id="UP000291343">
    <property type="component" value="Unassembled WGS sequence"/>
</dbReference>
<dbReference type="GO" id="GO:0032543">
    <property type="term" value="P:mitochondrial translation"/>
    <property type="evidence" value="ECO:0007669"/>
    <property type="project" value="TreeGrafter"/>
</dbReference>
<dbReference type="InParanoid" id="A0A482X9P6"/>
<evidence type="ECO:0000256" key="5">
    <source>
        <dbReference type="ARBA" id="ARBA00023274"/>
    </source>
</evidence>
<dbReference type="EMBL" id="QKKF02015335">
    <property type="protein sequence ID" value="RZF42210.1"/>
    <property type="molecule type" value="Genomic_DNA"/>
</dbReference>
<keyword evidence="5" id="KW-0687">Ribonucleoprotein</keyword>
<comment type="subcellular location">
    <subcellularLocation>
        <location evidence="1">Mitochondrion</location>
    </subcellularLocation>
</comment>
<keyword evidence="4" id="KW-0496">Mitochondrion</keyword>
<dbReference type="FunCoup" id="A0A482X9P6">
    <property type="interactions" value="173"/>
</dbReference>
<keyword evidence="3" id="KW-0689">Ribosomal protein</keyword>
<evidence type="ECO:0000313" key="9">
    <source>
        <dbReference type="EMBL" id="RZF42210.1"/>
    </source>
</evidence>
<comment type="similarity">
    <text evidence="2">Belongs to the universal ribosomal protein uL23 family.</text>
</comment>
<evidence type="ECO:0000256" key="6">
    <source>
        <dbReference type="ARBA" id="ARBA00038782"/>
    </source>
</evidence>
<evidence type="ECO:0000256" key="8">
    <source>
        <dbReference type="ARBA" id="ARBA00041375"/>
    </source>
</evidence>
<comment type="subunit">
    <text evidence="6">Component of the mitochondrial ribosome large subunit (39S) which comprises a 16S rRNA and about 50 distinct proteins.</text>
</comment>
<organism evidence="9 10">
    <name type="scientific">Laodelphax striatellus</name>
    <name type="common">Small brown planthopper</name>
    <name type="synonym">Delphax striatella</name>
    <dbReference type="NCBI Taxonomy" id="195883"/>
    <lineage>
        <taxon>Eukaryota</taxon>
        <taxon>Metazoa</taxon>
        <taxon>Ecdysozoa</taxon>
        <taxon>Arthropoda</taxon>
        <taxon>Hexapoda</taxon>
        <taxon>Insecta</taxon>
        <taxon>Pterygota</taxon>
        <taxon>Neoptera</taxon>
        <taxon>Paraneoptera</taxon>
        <taxon>Hemiptera</taxon>
        <taxon>Auchenorrhyncha</taxon>
        <taxon>Fulgoroidea</taxon>
        <taxon>Delphacidae</taxon>
        <taxon>Criomorphinae</taxon>
        <taxon>Laodelphax</taxon>
    </lineage>
</organism>
<accession>A0A482X9P6</accession>
<dbReference type="STRING" id="195883.A0A482X9P6"/>
<dbReference type="GO" id="GO:0005762">
    <property type="term" value="C:mitochondrial large ribosomal subunit"/>
    <property type="evidence" value="ECO:0007669"/>
    <property type="project" value="TreeGrafter"/>
</dbReference>
<evidence type="ECO:0000256" key="3">
    <source>
        <dbReference type="ARBA" id="ARBA00022980"/>
    </source>
</evidence>
<dbReference type="InterPro" id="IPR012677">
    <property type="entry name" value="Nucleotide-bd_a/b_plait_sf"/>
</dbReference>
<dbReference type="InterPro" id="IPR013025">
    <property type="entry name" value="Ribosomal_uL23-like"/>
</dbReference>
<evidence type="ECO:0000256" key="4">
    <source>
        <dbReference type="ARBA" id="ARBA00023128"/>
    </source>
</evidence>
<comment type="caution">
    <text evidence="9">The sequence shown here is derived from an EMBL/GenBank/DDBJ whole genome shotgun (WGS) entry which is preliminary data.</text>
</comment>
<gene>
    <name evidence="9" type="ORF">LSTR_LSTR004359</name>
</gene>
<proteinExistence type="inferred from homology"/>
<dbReference type="OrthoDB" id="275582at2759"/>
<dbReference type="SUPFAM" id="SSF54189">
    <property type="entry name" value="Ribosomal proteins S24e, L23 and L15e"/>
    <property type="match status" value="1"/>
</dbReference>
<protein>
    <recommendedName>
        <fullName evidence="7">Large ribosomal subunit protein uL23m</fullName>
    </recommendedName>
    <alternativeName>
        <fullName evidence="8">39S ribosomal protein L23, mitochondrial</fullName>
    </alternativeName>
</protein>
<dbReference type="InterPro" id="IPR012678">
    <property type="entry name" value="Ribosomal_uL23/eL15/eS24_sf"/>
</dbReference>
<dbReference type="Gene3D" id="3.30.70.330">
    <property type="match status" value="1"/>
</dbReference>
<dbReference type="SMR" id="A0A482X9P6"/>
<name>A0A482X9P6_LAOST</name>
<dbReference type="PANTHER" id="PTHR12059:SF5">
    <property type="entry name" value="LARGE RIBOSOMAL SUBUNIT PROTEIN UL23M"/>
    <property type="match status" value="1"/>
</dbReference>
<evidence type="ECO:0000256" key="2">
    <source>
        <dbReference type="ARBA" id="ARBA00006700"/>
    </source>
</evidence>
<evidence type="ECO:0000256" key="7">
    <source>
        <dbReference type="ARBA" id="ARBA00039977"/>
    </source>
</evidence>
<dbReference type="GO" id="GO:0003735">
    <property type="term" value="F:structural constituent of ribosome"/>
    <property type="evidence" value="ECO:0007669"/>
    <property type="project" value="InterPro"/>
</dbReference>
<reference evidence="9 10" key="1">
    <citation type="journal article" date="2017" name="Gigascience">
        <title>Genome sequence of the small brown planthopper, Laodelphax striatellus.</title>
        <authorList>
            <person name="Zhu J."/>
            <person name="Jiang F."/>
            <person name="Wang X."/>
            <person name="Yang P."/>
            <person name="Bao Y."/>
            <person name="Zhao W."/>
            <person name="Wang W."/>
            <person name="Lu H."/>
            <person name="Wang Q."/>
            <person name="Cui N."/>
            <person name="Li J."/>
            <person name="Chen X."/>
            <person name="Luo L."/>
            <person name="Yu J."/>
            <person name="Kang L."/>
            <person name="Cui F."/>
        </authorList>
    </citation>
    <scope>NUCLEOTIDE SEQUENCE [LARGE SCALE GENOMIC DNA]</scope>
    <source>
        <strain evidence="9">Lst14</strain>
    </source>
</reference>
<dbReference type="FunFam" id="3.30.70.330:FF:000284">
    <property type="entry name" value="39S ribosomal protein L23, mitochondrial"/>
    <property type="match status" value="1"/>
</dbReference>
<sequence length="152" mass="17942">MSTRWYPIYQKGNPQLRVFLPNFWMKLVKPNVDQPKNVVQFITSVQMTNHDIKNYLEKIYKIPVVKVDTSIVQGEFKKQPDKGYVIKDDDYKRALVTLPRGAEFEFPEIFSKEVKDKEDETLTKHRKELRKGYVEFTAKCKKRPGVPGWFGL</sequence>
<dbReference type="Pfam" id="PF00276">
    <property type="entry name" value="Ribosomal_L23"/>
    <property type="match status" value="1"/>
</dbReference>
<dbReference type="AlphaFoldDB" id="A0A482X9P6"/>
<dbReference type="PANTHER" id="PTHR12059">
    <property type="entry name" value="RIBOSOMAL PROTEIN L23-RELATED"/>
    <property type="match status" value="1"/>
</dbReference>